<protein>
    <recommendedName>
        <fullName evidence="3">N-acetyltransferase domain-containing protein</fullName>
    </recommendedName>
</protein>
<dbReference type="Proteomes" id="UP001500604">
    <property type="component" value="Unassembled WGS sequence"/>
</dbReference>
<evidence type="ECO:0000313" key="1">
    <source>
        <dbReference type="EMBL" id="GAA4650149.1"/>
    </source>
</evidence>
<dbReference type="EMBL" id="BAABFL010000367">
    <property type="protein sequence ID" value="GAA4650149.1"/>
    <property type="molecule type" value="Genomic_DNA"/>
</dbReference>
<sequence length="178" mass="20087">MKLPAIPLATAELKPLAYEDSEAIASIYQTDTTQHQPAIHSTQEACQFVRMAEQLSDNQQGLILGLTQHERLQAIIHIYGIEPIARRAFIRVDNWQALTDNTLVETLASIVQLSKELLSLHSVHYQVIDNGSDQMRLTGALEILGFSPASHLRDFYKLRPNHYCDVSIYTRTIQPPSH</sequence>
<keyword evidence="2" id="KW-1185">Reference proteome</keyword>
<comment type="caution">
    <text evidence="1">The sequence shown here is derived from an EMBL/GenBank/DDBJ whole genome shotgun (WGS) entry which is preliminary data.</text>
</comment>
<dbReference type="RefSeq" id="WP_345196250.1">
    <property type="nucleotide sequence ID" value="NZ_BAABFL010000367.1"/>
</dbReference>
<proteinExistence type="predicted"/>
<name>A0ABP8V3K1_9GAMM</name>
<gene>
    <name evidence="1" type="ORF">GCM10023116_24320</name>
</gene>
<reference evidence="2" key="1">
    <citation type="journal article" date="2019" name="Int. J. Syst. Evol. Microbiol.">
        <title>The Global Catalogue of Microorganisms (GCM) 10K type strain sequencing project: providing services to taxonomists for standard genome sequencing and annotation.</title>
        <authorList>
            <consortium name="The Broad Institute Genomics Platform"/>
            <consortium name="The Broad Institute Genome Sequencing Center for Infectious Disease"/>
            <person name="Wu L."/>
            <person name="Ma J."/>
        </authorList>
    </citation>
    <scope>NUCLEOTIDE SEQUENCE [LARGE SCALE GENOMIC DNA]</scope>
    <source>
        <strain evidence="2">JCM 17805</strain>
    </source>
</reference>
<evidence type="ECO:0008006" key="3">
    <source>
        <dbReference type="Google" id="ProtNLM"/>
    </source>
</evidence>
<accession>A0ABP8V3K1</accession>
<organism evidence="1 2">
    <name type="scientific">Kistimonas scapharcae</name>
    <dbReference type="NCBI Taxonomy" id="1036133"/>
    <lineage>
        <taxon>Bacteria</taxon>
        <taxon>Pseudomonadati</taxon>
        <taxon>Pseudomonadota</taxon>
        <taxon>Gammaproteobacteria</taxon>
        <taxon>Oceanospirillales</taxon>
        <taxon>Endozoicomonadaceae</taxon>
        <taxon>Kistimonas</taxon>
    </lineage>
</organism>
<evidence type="ECO:0000313" key="2">
    <source>
        <dbReference type="Proteomes" id="UP001500604"/>
    </source>
</evidence>